<comment type="caution">
    <text evidence="1">The sequence shown here is derived from an EMBL/GenBank/DDBJ whole genome shotgun (WGS) entry which is preliminary data.</text>
</comment>
<dbReference type="AlphaFoldDB" id="A0A8I2KIE6"/>
<dbReference type="RefSeq" id="WP_168277114.1">
    <property type="nucleotide sequence ID" value="NZ_WIEZ01000019.1"/>
</dbReference>
<sequence>MNIDGYFEKLAKLVHHAKIVGLAIQELVEQRDQQLLVTLLSFRESMLTSEDENWLSGYLPIGFFAGWTRRERLAAFALTFEAQREWKRIEVRSLCEPYAKSQRLFKHAPHMFDEIRKRVNGRPDQELIDVLATTSIDGSEVYRAGNGYT</sequence>
<protein>
    <submittedName>
        <fullName evidence="1">Uncharacterized protein</fullName>
    </submittedName>
</protein>
<organism evidence="1 2">
    <name type="scientific">Rhizobium leguminosarum bv. viciae</name>
    <dbReference type="NCBI Taxonomy" id="387"/>
    <lineage>
        <taxon>Bacteria</taxon>
        <taxon>Pseudomonadati</taxon>
        <taxon>Pseudomonadota</taxon>
        <taxon>Alphaproteobacteria</taxon>
        <taxon>Hyphomicrobiales</taxon>
        <taxon>Rhizobiaceae</taxon>
        <taxon>Rhizobium/Agrobacterium group</taxon>
        <taxon>Rhizobium</taxon>
    </lineage>
</organism>
<dbReference type="Proteomes" id="UP000662259">
    <property type="component" value="Unassembled WGS sequence"/>
</dbReference>
<name>A0A8I2KIE6_RHILV</name>
<evidence type="ECO:0000313" key="1">
    <source>
        <dbReference type="EMBL" id="NKM48927.1"/>
    </source>
</evidence>
<gene>
    <name evidence="1" type="ORF">GFL91_29155</name>
</gene>
<evidence type="ECO:0000313" key="2">
    <source>
        <dbReference type="Proteomes" id="UP000662259"/>
    </source>
</evidence>
<proteinExistence type="predicted"/>
<reference evidence="1" key="1">
    <citation type="submission" date="2019-10" db="EMBL/GenBank/DDBJ databases">
        <title>Rhizobium leguminosarum symbiovar viciae collection.</title>
        <authorList>
            <person name="Boivin S."/>
            <person name="Lepetit M."/>
        </authorList>
    </citation>
    <scope>NUCLEOTIDE SEQUENCE</scope>
    <source>
        <strain evidence="1">L143</strain>
    </source>
</reference>
<accession>A0A8I2KIE6</accession>
<dbReference type="EMBL" id="WIEZ01000019">
    <property type="protein sequence ID" value="NKM48927.1"/>
    <property type="molecule type" value="Genomic_DNA"/>
</dbReference>